<dbReference type="InterPro" id="IPR035906">
    <property type="entry name" value="MetI-like_sf"/>
</dbReference>
<feature type="transmembrane region" description="Helical" evidence="8">
    <location>
        <begin position="7"/>
        <end position="30"/>
    </location>
</feature>
<evidence type="ECO:0000313" key="11">
    <source>
        <dbReference type="Proteomes" id="UP000484076"/>
    </source>
</evidence>
<dbReference type="Pfam" id="PF00528">
    <property type="entry name" value="BPD_transp_1"/>
    <property type="match status" value="1"/>
</dbReference>
<dbReference type="GO" id="GO:0055085">
    <property type="term" value="P:transmembrane transport"/>
    <property type="evidence" value="ECO:0007669"/>
    <property type="project" value="InterPro"/>
</dbReference>
<dbReference type="InterPro" id="IPR000515">
    <property type="entry name" value="MetI-like"/>
</dbReference>
<feature type="transmembrane region" description="Helical" evidence="8">
    <location>
        <begin position="92"/>
        <end position="115"/>
    </location>
</feature>
<comment type="similarity">
    <text evidence="8">Belongs to the binding-protein-dependent transport system permease family.</text>
</comment>
<dbReference type="EMBL" id="WHUT02000004">
    <property type="protein sequence ID" value="NUB44476.1"/>
    <property type="molecule type" value="Genomic_DNA"/>
</dbReference>
<evidence type="ECO:0000256" key="4">
    <source>
        <dbReference type="ARBA" id="ARBA00022519"/>
    </source>
</evidence>
<keyword evidence="2 8" id="KW-0813">Transport</keyword>
<keyword evidence="7 8" id="KW-0472">Membrane</keyword>
<feature type="transmembrane region" description="Helical" evidence="8">
    <location>
        <begin position="57"/>
        <end position="80"/>
    </location>
</feature>
<dbReference type="PANTHER" id="PTHR43357">
    <property type="entry name" value="INNER MEMBRANE ABC TRANSPORTER PERMEASE PROTEIN YDCV"/>
    <property type="match status" value="1"/>
</dbReference>
<reference evidence="10" key="1">
    <citation type="submission" date="2020-05" db="EMBL/GenBank/DDBJ databases">
        <title>Fertoebacter nigrum gen. nov., sp. nov., a new member of the family Rhodobacteraceae.</title>
        <authorList>
            <person name="Szuroczki S."/>
            <person name="Abbaszade G."/>
            <person name="Buni D."/>
            <person name="Schumann P."/>
            <person name="Toth E."/>
        </authorList>
    </citation>
    <scope>NUCLEOTIDE SEQUENCE</scope>
    <source>
        <strain evidence="10">RG-N-1a</strain>
    </source>
</reference>
<evidence type="ECO:0000256" key="3">
    <source>
        <dbReference type="ARBA" id="ARBA00022475"/>
    </source>
</evidence>
<keyword evidence="5 8" id="KW-0812">Transmembrane</keyword>
<evidence type="ECO:0000259" key="9">
    <source>
        <dbReference type="PROSITE" id="PS50928"/>
    </source>
</evidence>
<dbReference type="PROSITE" id="PS50928">
    <property type="entry name" value="ABC_TM1"/>
    <property type="match status" value="1"/>
</dbReference>
<feature type="transmembrane region" description="Helical" evidence="8">
    <location>
        <begin position="121"/>
        <end position="142"/>
    </location>
</feature>
<name>A0A8X8H729_9RHOB</name>
<dbReference type="Proteomes" id="UP000484076">
    <property type="component" value="Unassembled WGS sequence"/>
</dbReference>
<keyword evidence="11" id="KW-1185">Reference proteome</keyword>
<proteinExistence type="inferred from homology"/>
<protein>
    <submittedName>
        <fullName evidence="10">ABC transporter permease subunit</fullName>
    </submittedName>
</protein>
<dbReference type="GO" id="GO:0005886">
    <property type="term" value="C:plasma membrane"/>
    <property type="evidence" value="ECO:0007669"/>
    <property type="project" value="UniProtKB-SubCell"/>
</dbReference>
<evidence type="ECO:0000313" key="10">
    <source>
        <dbReference type="EMBL" id="NUB44476.1"/>
    </source>
</evidence>
<accession>A0A8X8H729</accession>
<feature type="transmembrane region" description="Helical" evidence="8">
    <location>
        <begin position="188"/>
        <end position="211"/>
    </location>
</feature>
<feature type="transmembrane region" description="Helical" evidence="8">
    <location>
        <begin position="231"/>
        <end position="253"/>
    </location>
</feature>
<evidence type="ECO:0000256" key="5">
    <source>
        <dbReference type="ARBA" id="ARBA00022692"/>
    </source>
</evidence>
<dbReference type="RefSeq" id="WP_174539590.1">
    <property type="nucleotide sequence ID" value="NZ_WHUT02000004.1"/>
</dbReference>
<evidence type="ECO:0000256" key="8">
    <source>
        <dbReference type="RuleBase" id="RU363032"/>
    </source>
</evidence>
<evidence type="ECO:0000256" key="6">
    <source>
        <dbReference type="ARBA" id="ARBA00022989"/>
    </source>
</evidence>
<dbReference type="SUPFAM" id="SSF161098">
    <property type="entry name" value="MetI-like"/>
    <property type="match status" value="1"/>
</dbReference>
<keyword evidence="4" id="KW-0997">Cell inner membrane</keyword>
<keyword evidence="6 8" id="KW-1133">Transmembrane helix</keyword>
<dbReference type="CDD" id="cd06261">
    <property type="entry name" value="TM_PBP2"/>
    <property type="match status" value="1"/>
</dbReference>
<sequence>MKKSFPVVPVLTALFAASFFVVPLIATFYFSLKMTRGELGFAAYASVFNSAEFLTTITYSTIASLVAILIGAVIIVPTAYWVRLKVPRLRPVVEFISLLPLVVPPVVLVFGYIRLFGSNSWLPLTTTTAGTDMLLVLGYVVLSMPYMFRAVDNGLAVIDIATLTEAAESLGASRLRTIATVIFPNVRAAIISGAFLTFSISLGEFVLASLLNRPAFGPYLVQLGQDRAYEPAALAIMSFGFTWGCMVLMQVFATRKPGQRWFPRLTSRPAQRTTA</sequence>
<organism evidence="10 11">
    <name type="scientific">Fertoeibacter niger</name>
    <dbReference type="NCBI Taxonomy" id="2656921"/>
    <lineage>
        <taxon>Bacteria</taxon>
        <taxon>Pseudomonadati</taxon>
        <taxon>Pseudomonadota</taxon>
        <taxon>Alphaproteobacteria</taxon>
        <taxon>Rhodobacterales</taxon>
        <taxon>Paracoccaceae</taxon>
        <taxon>Fertoeibacter</taxon>
    </lineage>
</organism>
<dbReference type="Gene3D" id="1.10.3720.10">
    <property type="entry name" value="MetI-like"/>
    <property type="match status" value="1"/>
</dbReference>
<comment type="subcellular location">
    <subcellularLocation>
        <location evidence="1">Cell inner membrane</location>
        <topology evidence="1">Multi-pass membrane protein</topology>
    </subcellularLocation>
    <subcellularLocation>
        <location evidence="8">Cell membrane</location>
        <topology evidence="8">Multi-pass membrane protein</topology>
    </subcellularLocation>
</comment>
<feature type="domain" description="ABC transmembrane type-1" evidence="9">
    <location>
        <begin position="53"/>
        <end position="252"/>
    </location>
</feature>
<dbReference type="AlphaFoldDB" id="A0A8X8H729"/>
<gene>
    <name evidence="10" type="ORF">GEU84_008785</name>
</gene>
<dbReference type="PANTHER" id="PTHR43357:SF4">
    <property type="entry name" value="INNER MEMBRANE ABC TRANSPORTER PERMEASE PROTEIN YDCV"/>
    <property type="match status" value="1"/>
</dbReference>
<evidence type="ECO:0000256" key="7">
    <source>
        <dbReference type="ARBA" id="ARBA00023136"/>
    </source>
</evidence>
<evidence type="ECO:0000256" key="2">
    <source>
        <dbReference type="ARBA" id="ARBA00022448"/>
    </source>
</evidence>
<comment type="caution">
    <text evidence="10">The sequence shown here is derived from an EMBL/GenBank/DDBJ whole genome shotgun (WGS) entry which is preliminary data.</text>
</comment>
<keyword evidence="3" id="KW-1003">Cell membrane</keyword>
<evidence type="ECO:0000256" key="1">
    <source>
        <dbReference type="ARBA" id="ARBA00004429"/>
    </source>
</evidence>